<dbReference type="Pfam" id="PF00270">
    <property type="entry name" value="DEAD"/>
    <property type="match status" value="1"/>
</dbReference>
<evidence type="ECO:0000256" key="1">
    <source>
        <dbReference type="ARBA" id="ARBA00022515"/>
    </source>
</evidence>
<evidence type="ECO:0000256" key="5">
    <source>
        <dbReference type="ARBA" id="ARBA00022801"/>
    </source>
</evidence>
<dbReference type="InterPro" id="IPR041222">
    <property type="entry name" value="PriA_3primeBD"/>
</dbReference>
<keyword evidence="6 12" id="KW-0347">Helicase</keyword>
<comment type="catalytic activity">
    <reaction evidence="11 12">
        <text>ATP + H2O = ADP + phosphate + H(+)</text>
        <dbReference type="Rhea" id="RHEA:13065"/>
        <dbReference type="ChEBI" id="CHEBI:15377"/>
        <dbReference type="ChEBI" id="CHEBI:15378"/>
        <dbReference type="ChEBI" id="CHEBI:30616"/>
        <dbReference type="ChEBI" id="CHEBI:43474"/>
        <dbReference type="ChEBI" id="CHEBI:456216"/>
        <dbReference type="EC" id="5.6.2.4"/>
    </reaction>
</comment>
<feature type="domain" description="Helicase ATP-binding" evidence="13">
    <location>
        <begin position="223"/>
        <end position="389"/>
    </location>
</feature>
<dbReference type="Pfam" id="PF18319">
    <property type="entry name" value="Zn_ribbon_PriA"/>
    <property type="match status" value="1"/>
</dbReference>
<dbReference type="HAMAP" id="MF_00983">
    <property type="entry name" value="PriA"/>
    <property type="match status" value="1"/>
</dbReference>
<dbReference type="CDD" id="cd17929">
    <property type="entry name" value="DEXHc_priA"/>
    <property type="match status" value="1"/>
</dbReference>
<dbReference type="Gene3D" id="3.40.50.300">
    <property type="entry name" value="P-loop containing nucleotide triphosphate hydrolases"/>
    <property type="match status" value="2"/>
</dbReference>
<dbReference type="EMBL" id="CP000544">
    <property type="protein sequence ID" value="ABM63031.1"/>
    <property type="molecule type" value="Genomic_DNA"/>
</dbReference>
<dbReference type="FunFam" id="3.40.1440.60:FF:000001">
    <property type="entry name" value="Primosomal protein N"/>
    <property type="match status" value="1"/>
</dbReference>
<keyword evidence="10 12" id="KW-0413">Isomerase</keyword>
<evidence type="ECO:0000256" key="12">
    <source>
        <dbReference type="HAMAP-Rule" id="MF_00983"/>
    </source>
</evidence>
<feature type="binding site" evidence="12">
    <location>
        <position position="457"/>
    </location>
    <ligand>
        <name>Zn(2+)</name>
        <dbReference type="ChEBI" id="CHEBI:29105"/>
        <label>2</label>
    </ligand>
</feature>
<organism evidence="14 15">
    <name type="scientific">Halorhodospira halophila (strain DSM 244 / SL1)</name>
    <name type="common">Ectothiorhodospira halophila (strain DSM 244 / SL1)</name>
    <dbReference type="NCBI Taxonomy" id="349124"/>
    <lineage>
        <taxon>Bacteria</taxon>
        <taxon>Pseudomonadati</taxon>
        <taxon>Pseudomonadota</taxon>
        <taxon>Gammaproteobacteria</taxon>
        <taxon>Chromatiales</taxon>
        <taxon>Ectothiorhodospiraceae</taxon>
        <taxon>Halorhodospira</taxon>
    </lineage>
</organism>
<dbReference type="GO" id="GO:0043138">
    <property type="term" value="F:3'-5' DNA helicase activity"/>
    <property type="evidence" value="ECO:0007669"/>
    <property type="project" value="UniProtKB-EC"/>
</dbReference>
<dbReference type="GO" id="GO:0006270">
    <property type="term" value="P:DNA replication initiation"/>
    <property type="evidence" value="ECO:0007669"/>
    <property type="project" value="TreeGrafter"/>
</dbReference>
<keyword evidence="4 12" id="KW-0547">Nucleotide-binding</keyword>
<dbReference type="NCBIfam" id="NF004067">
    <property type="entry name" value="PRK05580.1-4"/>
    <property type="match status" value="1"/>
</dbReference>
<feature type="binding site" evidence="12">
    <location>
        <position position="460"/>
    </location>
    <ligand>
        <name>Zn(2+)</name>
        <dbReference type="ChEBI" id="CHEBI:29105"/>
        <label>2</label>
    </ligand>
</feature>
<evidence type="ECO:0000256" key="7">
    <source>
        <dbReference type="ARBA" id="ARBA00022833"/>
    </source>
</evidence>
<comment type="subunit">
    <text evidence="12">Component of the replication restart primosome.</text>
</comment>
<protein>
    <recommendedName>
        <fullName evidence="12">Replication restart protein PriA</fullName>
    </recommendedName>
    <alternativeName>
        <fullName evidence="12">ATP-dependent DNA helicase PriA</fullName>
        <ecNumber evidence="12">5.6.2.4</ecNumber>
    </alternativeName>
    <alternativeName>
        <fullName evidence="12">DNA 3'-5' helicase PriA</fullName>
    </alternativeName>
</protein>
<dbReference type="GO" id="GO:0003677">
    <property type="term" value="F:DNA binding"/>
    <property type="evidence" value="ECO:0007669"/>
    <property type="project" value="UniProtKB-UniRule"/>
</dbReference>
<dbReference type="PROSITE" id="PS51192">
    <property type="entry name" value="HELICASE_ATP_BIND_1"/>
    <property type="match status" value="1"/>
</dbReference>
<dbReference type="AlphaFoldDB" id="A1WZB9"/>
<feature type="binding site" evidence="12">
    <location>
        <position position="491"/>
    </location>
    <ligand>
        <name>Zn(2+)</name>
        <dbReference type="ChEBI" id="CHEBI:29105"/>
        <label>1</label>
    </ligand>
</feature>
<dbReference type="InterPro" id="IPR005259">
    <property type="entry name" value="PriA"/>
</dbReference>
<dbReference type="GO" id="GO:0006310">
    <property type="term" value="P:DNA recombination"/>
    <property type="evidence" value="ECO:0007669"/>
    <property type="project" value="InterPro"/>
</dbReference>
<dbReference type="InterPro" id="IPR011545">
    <property type="entry name" value="DEAD/DEAH_box_helicase_dom"/>
</dbReference>
<evidence type="ECO:0000313" key="14">
    <source>
        <dbReference type="EMBL" id="ABM63031.1"/>
    </source>
</evidence>
<dbReference type="InterPro" id="IPR027417">
    <property type="entry name" value="P-loop_NTPase"/>
</dbReference>
<dbReference type="Pfam" id="PF18074">
    <property type="entry name" value="PriA_C"/>
    <property type="match status" value="1"/>
</dbReference>
<dbReference type="FunFam" id="3.40.50.300:FF:000489">
    <property type="entry name" value="Primosome assembly protein PriA"/>
    <property type="match status" value="1"/>
</dbReference>
<evidence type="ECO:0000259" key="13">
    <source>
        <dbReference type="PROSITE" id="PS51192"/>
    </source>
</evidence>
<dbReference type="InterPro" id="IPR042115">
    <property type="entry name" value="PriA_3primeBD_sf"/>
</dbReference>
<dbReference type="InterPro" id="IPR040498">
    <property type="entry name" value="PriA_CRR"/>
</dbReference>
<dbReference type="GO" id="GO:1990077">
    <property type="term" value="C:primosome complex"/>
    <property type="evidence" value="ECO:0007669"/>
    <property type="project" value="UniProtKB-UniRule"/>
</dbReference>
<keyword evidence="2 12" id="KW-0235">DNA replication</keyword>
<dbReference type="InterPro" id="IPR001650">
    <property type="entry name" value="Helicase_C-like"/>
</dbReference>
<dbReference type="PANTHER" id="PTHR30580:SF0">
    <property type="entry name" value="PRIMOSOMAL PROTEIN N"/>
    <property type="match status" value="1"/>
</dbReference>
<reference evidence="15" key="1">
    <citation type="submission" date="2006-12" db="EMBL/GenBank/DDBJ databases">
        <title>Complete sequence of Halorhodospira halophila SL1.</title>
        <authorList>
            <consortium name="US DOE Joint Genome Institute"/>
            <person name="Copeland A."/>
            <person name="Lucas S."/>
            <person name="Lapidus A."/>
            <person name="Barry K."/>
            <person name="Detter J.C."/>
            <person name="Glavina del Rio T."/>
            <person name="Hammon N."/>
            <person name="Israni S."/>
            <person name="Dalin E."/>
            <person name="Tice H."/>
            <person name="Pitluck S."/>
            <person name="Saunders E."/>
            <person name="Brettin T."/>
            <person name="Bruce D."/>
            <person name="Han C."/>
            <person name="Tapia R."/>
            <person name="Schmutz J."/>
            <person name="Larimer F."/>
            <person name="Land M."/>
            <person name="Hauser L."/>
            <person name="Kyrpides N."/>
            <person name="Mikhailova N."/>
            <person name="Hoff W."/>
            <person name="Richardson P."/>
        </authorList>
    </citation>
    <scope>NUCLEOTIDE SEQUENCE [LARGE SCALE GENOMIC DNA]</scope>
    <source>
        <strain evidence="15">DSM 244 / SL1</strain>
    </source>
</reference>
<dbReference type="GO" id="GO:0006302">
    <property type="term" value="P:double-strand break repair"/>
    <property type="evidence" value="ECO:0007669"/>
    <property type="project" value="InterPro"/>
</dbReference>
<dbReference type="Gene3D" id="3.40.1440.60">
    <property type="entry name" value="PriA, 3(prime) DNA-binding domain"/>
    <property type="match status" value="1"/>
</dbReference>
<comment type="function">
    <text evidence="12">Initiates the restart of stalled replication forks, which reloads the replicative helicase on sites other than the origin of replication. Recognizes and binds to abandoned replication forks and remodels them to uncover a helicase loading site. Promotes assembly of the primosome at these replication forks.</text>
</comment>
<reference evidence="14 15" key="2">
    <citation type="journal article" date="2013" name="Stand. Genomic Sci.">
        <title>Complete genome sequence of Halorhodospira halophila SL1.</title>
        <authorList>
            <person name="Challacombe J.F."/>
            <person name="Majid S."/>
            <person name="Deole R."/>
            <person name="Brettin T.S."/>
            <person name="Bruce D."/>
            <person name="Delano S.F."/>
            <person name="Detter J.C."/>
            <person name="Gleasner C.D."/>
            <person name="Han C.S."/>
            <person name="Misra M."/>
            <person name="Reitenga K.G."/>
            <person name="Mikhailova N."/>
            <person name="Woyke T."/>
            <person name="Pitluck S."/>
            <person name="Nolan M."/>
            <person name="Land M.L."/>
            <person name="Saunders E."/>
            <person name="Tapia R."/>
            <person name="Lapidus A."/>
            <person name="Ivanova N."/>
            <person name="Hoff W.D."/>
        </authorList>
    </citation>
    <scope>NUCLEOTIDE SEQUENCE [LARGE SCALE GENOMIC DNA]</scope>
    <source>
        <strain evidence="15">DSM 244 / SL1</strain>
    </source>
</reference>
<dbReference type="GO" id="GO:0006269">
    <property type="term" value="P:DNA replication, synthesis of primer"/>
    <property type="evidence" value="ECO:0007669"/>
    <property type="project" value="UniProtKB-KW"/>
</dbReference>
<evidence type="ECO:0000256" key="10">
    <source>
        <dbReference type="ARBA" id="ARBA00023235"/>
    </source>
</evidence>
<keyword evidence="3 12" id="KW-0479">Metal-binding</keyword>
<feature type="binding site" evidence="12">
    <location>
        <position position="448"/>
    </location>
    <ligand>
        <name>Zn(2+)</name>
        <dbReference type="ChEBI" id="CHEBI:29105"/>
        <label>1</label>
    </ligand>
</feature>
<keyword evidence="15" id="KW-1185">Reference proteome</keyword>
<dbReference type="STRING" id="349124.Hhal_2267"/>
<dbReference type="Pfam" id="PF17764">
    <property type="entry name" value="PriA_3primeBD"/>
    <property type="match status" value="1"/>
</dbReference>
<dbReference type="SMART" id="SM00487">
    <property type="entry name" value="DEXDc"/>
    <property type="match status" value="1"/>
</dbReference>
<dbReference type="NCBIfam" id="TIGR00595">
    <property type="entry name" value="priA"/>
    <property type="match status" value="1"/>
</dbReference>
<name>A1WZB9_HALHL</name>
<dbReference type="GO" id="GO:0008270">
    <property type="term" value="F:zinc ion binding"/>
    <property type="evidence" value="ECO:0007669"/>
    <property type="project" value="UniProtKB-UniRule"/>
</dbReference>
<keyword evidence="9 12" id="KW-0238">DNA-binding</keyword>
<dbReference type="Proteomes" id="UP000000647">
    <property type="component" value="Chromosome"/>
</dbReference>
<dbReference type="KEGG" id="hha:Hhal_2267"/>
<comment type="catalytic activity">
    <reaction evidence="12">
        <text>Couples ATP hydrolysis with the unwinding of duplex DNA by translocating in the 3'-5' direction.</text>
        <dbReference type="EC" id="5.6.2.4"/>
    </reaction>
</comment>
<feature type="binding site" evidence="12">
    <location>
        <position position="488"/>
    </location>
    <ligand>
        <name>Zn(2+)</name>
        <dbReference type="ChEBI" id="CHEBI:29105"/>
        <label>1</label>
    </ligand>
</feature>
<keyword evidence="7 12" id="KW-0862">Zinc</keyword>
<proteinExistence type="inferred from homology"/>
<dbReference type="GO" id="GO:0005524">
    <property type="term" value="F:ATP binding"/>
    <property type="evidence" value="ECO:0007669"/>
    <property type="project" value="UniProtKB-UniRule"/>
</dbReference>
<keyword evidence="8 12" id="KW-0067">ATP-binding</keyword>
<evidence type="ECO:0000256" key="11">
    <source>
        <dbReference type="ARBA" id="ARBA00048988"/>
    </source>
</evidence>
<feature type="binding site" evidence="12">
    <location>
        <position position="475"/>
    </location>
    <ligand>
        <name>Zn(2+)</name>
        <dbReference type="ChEBI" id="CHEBI:29105"/>
        <label>2</label>
    </ligand>
</feature>
<feature type="binding site" evidence="12">
    <location>
        <position position="478"/>
    </location>
    <ligand>
        <name>Zn(2+)</name>
        <dbReference type="ChEBI" id="CHEBI:29105"/>
        <label>2</label>
    </ligand>
</feature>
<sequence>MPPQGGHPQGAGAPPILQVAVPRPLQEALDYRPPPGAWPAEPVGCRVEVPLGRSRAVGIVVAVRHSSDLPASRLRAASAWVDEQPLLDTELLETLTWAARYYRYPLGTALATALPGPLRQGRPARRAVAWWRLDARLHEDDRAVRRAPRQAELRRRLLASGGAAPYALLVAEQPAWQRAGRLLEQAGLLHREYHPAQAEGSADRTPRPGPELDADQQQALECMLAADGYAAFLLEGVTGSGKTEVYLQTAARALAAGRQVLILVPEIGLAPQFLERLRERLSGSVVVLHSGLSGTDRAEAWLAARDGDAAVILGTRSAIFTPLPRPGLIVVDEEHDPSLAQQDGFRYSARDLAVLRARTLDVPVVLGSATPSLESLHNARGARYTHLRLPHRAGLARAPSVQLVDIRSRRLVGGISAPLQEAVRRHLDAGSQVLLFLNRRGYAPVLICHACGWVAGCHRCDARLTYHRSRAQLRCHHCGHTARVPAACPECGEADLRPLGPGTERLEEALAELFPGVGQLRIDRDTTRRRGALEAQLAAAHRGDAQLLIGTQMLAKGHHLPAVTLVAVIDVDQGLFGADFRATERLAQLVVQVAGRAGRGEQPGEVLLQTRHPEHPMLRTLLERGYPAFAEAHLAERQAAGLPPYAALALLRAESVHADAPYLFLESAAQYGRSRLGKGGGVELLGPVPAPMERREGRHRAQLMVRAERRIDLQRFLVAWSGGLGSLEGARQVRWSLDVDPVEMV</sequence>
<dbReference type="CDD" id="cd18804">
    <property type="entry name" value="SF2_C_priA"/>
    <property type="match status" value="1"/>
</dbReference>
<evidence type="ECO:0000256" key="2">
    <source>
        <dbReference type="ARBA" id="ARBA00022705"/>
    </source>
</evidence>
<keyword evidence="5 12" id="KW-0378">Hydrolase</keyword>
<dbReference type="GO" id="GO:0016887">
    <property type="term" value="F:ATP hydrolysis activity"/>
    <property type="evidence" value="ECO:0007669"/>
    <property type="project" value="RHEA"/>
</dbReference>
<feature type="binding site" evidence="12">
    <location>
        <position position="451"/>
    </location>
    <ligand>
        <name>Zn(2+)</name>
        <dbReference type="ChEBI" id="CHEBI:29105"/>
        <label>1</label>
    </ligand>
</feature>
<evidence type="ECO:0000256" key="9">
    <source>
        <dbReference type="ARBA" id="ARBA00023125"/>
    </source>
</evidence>
<dbReference type="HOGENOM" id="CLU_013353_4_0_6"/>
<evidence type="ECO:0000256" key="8">
    <source>
        <dbReference type="ARBA" id="ARBA00022840"/>
    </source>
</evidence>
<comment type="cofactor">
    <cofactor evidence="12">
        <name>Zn(2+)</name>
        <dbReference type="ChEBI" id="CHEBI:29105"/>
    </cofactor>
    <text evidence="12">Binds 2 zinc ions per subunit.</text>
</comment>
<evidence type="ECO:0000256" key="4">
    <source>
        <dbReference type="ARBA" id="ARBA00022741"/>
    </source>
</evidence>
<dbReference type="SUPFAM" id="SSF52540">
    <property type="entry name" value="P-loop containing nucleoside triphosphate hydrolases"/>
    <property type="match status" value="2"/>
</dbReference>
<dbReference type="eggNOG" id="COG1198">
    <property type="taxonomic scope" value="Bacteria"/>
</dbReference>
<dbReference type="InterPro" id="IPR014001">
    <property type="entry name" value="Helicase_ATP-bd"/>
</dbReference>
<dbReference type="PANTHER" id="PTHR30580">
    <property type="entry name" value="PRIMOSOMAL PROTEIN N"/>
    <property type="match status" value="1"/>
</dbReference>
<keyword evidence="1 12" id="KW-0639">Primosome</keyword>
<comment type="similarity">
    <text evidence="12">Belongs to the helicase family. PriA subfamily.</text>
</comment>
<evidence type="ECO:0000313" key="15">
    <source>
        <dbReference type="Proteomes" id="UP000000647"/>
    </source>
</evidence>
<evidence type="ECO:0000256" key="6">
    <source>
        <dbReference type="ARBA" id="ARBA00022806"/>
    </source>
</evidence>
<dbReference type="EC" id="5.6.2.4" evidence="12"/>
<dbReference type="SMART" id="SM00490">
    <property type="entry name" value="HELICc"/>
    <property type="match status" value="1"/>
</dbReference>
<gene>
    <name evidence="12" type="primary">priA</name>
    <name evidence="14" type="ordered locus">Hhal_2267</name>
</gene>
<dbReference type="InterPro" id="IPR041236">
    <property type="entry name" value="PriA_C"/>
</dbReference>
<accession>A1WZB9</accession>
<evidence type="ECO:0000256" key="3">
    <source>
        <dbReference type="ARBA" id="ARBA00022723"/>
    </source>
</evidence>